<dbReference type="AlphaFoldDB" id="A0A0K1QAZ9"/>
<reference evidence="10 11" key="1">
    <citation type="submission" date="2015-08" db="EMBL/GenBank/DDBJ databases">
        <authorList>
            <person name="Babu N.S."/>
            <person name="Beckwith C.J."/>
            <person name="Beseler K.G."/>
            <person name="Brison A."/>
            <person name="Carone J.V."/>
            <person name="Caskin T.P."/>
            <person name="Diamond M."/>
            <person name="Durham M.E."/>
            <person name="Foxe J.M."/>
            <person name="Go M."/>
            <person name="Henderson B.A."/>
            <person name="Jones I.B."/>
            <person name="McGettigan J.A."/>
            <person name="Micheletti S.J."/>
            <person name="Nasrallah M.E."/>
            <person name="Ortiz D."/>
            <person name="Piller C.R."/>
            <person name="Privatt S.R."/>
            <person name="Schneider S.L."/>
            <person name="Sharp S."/>
            <person name="Smith T.C."/>
            <person name="Stanton J.D."/>
            <person name="Ullery H.E."/>
            <person name="Wilson R.J."/>
            <person name="Serrano M.G."/>
            <person name="Buck G."/>
            <person name="Lee V."/>
            <person name="Wang Y."/>
            <person name="Carvalho R."/>
            <person name="Voegtly L."/>
            <person name="Shi R."/>
            <person name="Duckworth R."/>
            <person name="Johnson A."/>
            <person name="Loviza R."/>
            <person name="Walstead R."/>
            <person name="Shah Z."/>
            <person name="Kiflezghi M."/>
            <person name="Wade K."/>
            <person name="Ball S.L."/>
            <person name="Bradley K.W."/>
            <person name="Asai D.J."/>
            <person name="Bowman C.A."/>
            <person name="Russell D.A."/>
            <person name="Pope W.H."/>
            <person name="Jacobs-Sera D."/>
            <person name="Hendrix R.W."/>
            <person name="Hatfull G.F."/>
        </authorList>
    </citation>
    <scope>NUCLEOTIDE SEQUENCE [LARGE SCALE GENOMIC DNA]</scope>
    <source>
        <strain evidence="10 11">DSM 27648</strain>
    </source>
</reference>
<feature type="domain" description="Phospholipid/glycerol acyltransferase" evidence="9">
    <location>
        <begin position="67"/>
        <end position="179"/>
    </location>
</feature>
<dbReference type="STRING" id="1391654.AKJ09_09577"/>
<keyword evidence="2 10" id="KW-0808">Transferase</keyword>
<dbReference type="GO" id="GO:0016746">
    <property type="term" value="F:acyltransferase activity"/>
    <property type="evidence" value="ECO:0007669"/>
    <property type="project" value="UniProtKB-KW"/>
</dbReference>
<evidence type="ECO:0000256" key="8">
    <source>
        <dbReference type="SAM" id="SignalP"/>
    </source>
</evidence>
<comment type="subcellular location">
    <subcellularLocation>
        <location evidence="1">Membrane</location>
    </subcellularLocation>
</comment>
<dbReference type="InterPro" id="IPR002123">
    <property type="entry name" value="Plipid/glycerol_acylTrfase"/>
</dbReference>
<accession>A0A0K1QAZ9</accession>
<protein>
    <submittedName>
        <fullName evidence="10">1-acyl-sn-glycerol-3-phosphate acyltransferase</fullName>
    </submittedName>
</protein>
<organism evidence="10 11">
    <name type="scientific">Labilithrix luteola</name>
    <dbReference type="NCBI Taxonomy" id="1391654"/>
    <lineage>
        <taxon>Bacteria</taxon>
        <taxon>Pseudomonadati</taxon>
        <taxon>Myxococcota</taxon>
        <taxon>Polyangia</taxon>
        <taxon>Polyangiales</taxon>
        <taxon>Labilitrichaceae</taxon>
        <taxon>Labilithrix</taxon>
    </lineage>
</organism>
<keyword evidence="8" id="KW-0732">Signal</keyword>
<dbReference type="PANTHER" id="PTHR23063">
    <property type="entry name" value="PHOSPHOLIPID ACYLTRANSFERASE"/>
    <property type="match status" value="1"/>
</dbReference>
<feature type="chain" id="PRO_5005467093" evidence="8">
    <location>
        <begin position="19"/>
        <end position="246"/>
    </location>
</feature>
<keyword evidence="4" id="KW-1133">Transmembrane helix</keyword>
<dbReference type="Proteomes" id="UP000064967">
    <property type="component" value="Chromosome"/>
</dbReference>
<dbReference type="SMART" id="SM00563">
    <property type="entry name" value="PlsC"/>
    <property type="match status" value="1"/>
</dbReference>
<keyword evidence="7 10" id="KW-0012">Acyltransferase</keyword>
<dbReference type="Pfam" id="PF01553">
    <property type="entry name" value="Acyltransferase"/>
    <property type="match status" value="1"/>
</dbReference>
<evidence type="ECO:0000256" key="7">
    <source>
        <dbReference type="ARBA" id="ARBA00023315"/>
    </source>
</evidence>
<evidence type="ECO:0000256" key="2">
    <source>
        <dbReference type="ARBA" id="ARBA00022679"/>
    </source>
</evidence>
<dbReference type="GO" id="GO:0006629">
    <property type="term" value="P:lipid metabolic process"/>
    <property type="evidence" value="ECO:0007669"/>
    <property type="project" value="UniProtKB-KW"/>
</dbReference>
<evidence type="ECO:0000256" key="3">
    <source>
        <dbReference type="ARBA" id="ARBA00022692"/>
    </source>
</evidence>
<dbReference type="EMBL" id="CP012333">
    <property type="protein sequence ID" value="AKV02914.1"/>
    <property type="molecule type" value="Genomic_DNA"/>
</dbReference>
<evidence type="ECO:0000313" key="10">
    <source>
        <dbReference type="EMBL" id="AKV02914.1"/>
    </source>
</evidence>
<dbReference type="CDD" id="cd07989">
    <property type="entry name" value="LPLAT_AGPAT-like"/>
    <property type="match status" value="1"/>
</dbReference>
<keyword evidence="5" id="KW-0443">Lipid metabolism</keyword>
<evidence type="ECO:0000259" key="9">
    <source>
        <dbReference type="SMART" id="SM00563"/>
    </source>
</evidence>
<evidence type="ECO:0000256" key="4">
    <source>
        <dbReference type="ARBA" id="ARBA00022989"/>
    </source>
</evidence>
<keyword evidence="6" id="KW-0472">Membrane</keyword>
<keyword evidence="3" id="KW-0812">Transmembrane</keyword>
<evidence type="ECO:0000313" key="11">
    <source>
        <dbReference type="Proteomes" id="UP000064967"/>
    </source>
</evidence>
<dbReference type="KEGG" id="llu:AKJ09_09577"/>
<evidence type="ECO:0000256" key="6">
    <source>
        <dbReference type="ARBA" id="ARBA00023136"/>
    </source>
</evidence>
<keyword evidence="11" id="KW-1185">Reference proteome</keyword>
<dbReference type="SUPFAM" id="SSF69593">
    <property type="entry name" value="Glycerol-3-phosphate (1)-acyltransferase"/>
    <property type="match status" value="1"/>
</dbReference>
<dbReference type="GO" id="GO:0016020">
    <property type="term" value="C:membrane"/>
    <property type="evidence" value="ECO:0007669"/>
    <property type="project" value="UniProtKB-SubCell"/>
</dbReference>
<dbReference type="PANTHER" id="PTHR23063:SF52">
    <property type="entry name" value="LYSOPHOSPHATIDYLCHOLINE ACYLTRANSFERASE"/>
    <property type="match status" value="1"/>
</dbReference>
<name>A0A0K1QAZ9_9BACT</name>
<dbReference type="OrthoDB" id="9806880at2"/>
<feature type="signal peptide" evidence="8">
    <location>
        <begin position="1"/>
        <end position="18"/>
    </location>
</feature>
<sequence length="246" mass="25901">MRASGFALVTASMLPAFLARMSVTPAEERPSVRDRWVKRWANALLALFDIHVVVDGALPPPPRGRGRLIVANHRSAIDIGVLLSTFGGTMVSRADIAGWPVIGAAARAAGTVFVDRSNAKSGAATLRSITKHLEDGMTIALFPEGTTFDGDEVRTFHGGAFVAAARAGAEILPVGLAYPRTSGAAFVGESFPEHLARMARSDSTRMVLAVGAPFTPTKDTRAAAITGRAHDEVSTLVSRARTRCGP</sequence>
<evidence type="ECO:0000256" key="1">
    <source>
        <dbReference type="ARBA" id="ARBA00004370"/>
    </source>
</evidence>
<gene>
    <name evidence="10" type="ORF">AKJ09_09577</name>
</gene>
<proteinExistence type="predicted"/>
<evidence type="ECO:0000256" key="5">
    <source>
        <dbReference type="ARBA" id="ARBA00023098"/>
    </source>
</evidence>